<evidence type="ECO:0000313" key="4">
    <source>
        <dbReference type="EMBL" id="AEA39657.1"/>
    </source>
</evidence>
<keyword evidence="1" id="KW-0202">Cytokine</keyword>
<protein>
    <submittedName>
        <fullName evidence="4">C-C chemokine 2</fullName>
    </submittedName>
</protein>
<dbReference type="InterPro" id="IPR036048">
    <property type="entry name" value="Interleukin_8-like_sf"/>
</dbReference>
<feature type="domain" description="Chemokine interleukin-8-like" evidence="3">
    <location>
        <begin position="31"/>
        <end position="89"/>
    </location>
</feature>
<dbReference type="GO" id="GO:0006955">
    <property type="term" value="P:immune response"/>
    <property type="evidence" value="ECO:0007669"/>
    <property type="project" value="InterPro"/>
</dbReference>
<dbReference type="EMBL" id="GU988634">
    <property type="protein sequence ID" value="AEA39657.1"/>
    <property type="molecule type" value="mRNA"/>
</dbReference>
<evidence type="ECO:0000259" key="3">
    <source>
        <dbReference type="Pfam" id="PF00048"/>
    </source>
</evidence>
<evidence type="ECO:0000256" key="1">
    <source>
        <dbReference type="ARBA" id="ARBA00022514"/>
    </source>
</evidence>
<dbReference type="AlphaFoldDB" id="F2VQR1"/>
<accession>F2VQR1</accession>
<name>F2VQR1_EPICO</name>
<dbReference type="SUPFAM" id="SSF54117">
    <property type="entry name" value="Interleukin 8-like chemokines"/>
    <property type="match status" value="1"/>
</dbReference>
<reference evidence="4" key="1">
    <citation type="submission" date="2010-03" db="EMBL/GenBank/DDBJ databases">
        <title>Definition of the antibody to resist a fatal pathogen challenge in a bony fish highlights a life vest in the immune system in early vertebrates.</title>
        <authorList>
            <person name="Jiang Y.N."/>
            <person name="Xia C."/>
        </authorList>
    </citation>
    <scope>NUCLEOTIDE SEQUENCE</scope>
</reference>
<feature type="signal peptide" evidence="2">
    <location>
        <begin position="1"/>
        <end position="26"/>
    </location>
</feature>
<keyword evidence="2" id="KW-0732">Signal</keyword>
<evidence type="ECO:0000256" key="2">
    <source>
        <dbReference type="SAM" id="SignalP"/>
    </source>
</evidence>
<organism evidence="4">
    <name type="scientific">Epinephelus coioides</name>
    <name type="common">Orange-spotted grouper</name>
    <name type="synonym">Epinephelus nebulosus</name>
    <dbReference type="NCBI Taxonomy" id="94232"/>
    <lineage>
        <taxon>Eukaryota</taxon>
        <taxon>Metazoa</taxon>
        <taxon>Chordata</taxon>
        <taxon>Craniata</taxon>
        <taxon>Vertebrata</taxon>
        <taxon>Euteleostomi</taxon>
        <taxon>Actinopterygii</taxon>
        <taxon>Neopterygii</taxon>
        <taxon>Teleostei</taxon>
        <taxon>Neoteleostei</taxon>
        <taxon>Acanthomorphata</taxon>
        <taxon>Eupercaria</taxon>
        <taxon>Perciformes</taxon>
        <taxon>Serranoidei</taxon>
        <taxon>Serranidae</taxon>
        <taxon>Epinephelinae</taxon>
        <taxon>Epinephelini</taxon>
        <taxon>Epinephelus</taxon>
    </lineage>
</organism>
<sequence>MHFSISCGLSFMCVTALLFLPEQGKTLEMVCCVSVSTARIREPVKACYEQMEDKFPDCKRYAYILKGNSGRLYCVDPDASWLPQRLQRLKTRGINCTVL</sequence>
<dbReference type="InterPro" id="IPR001811">
    <property type="entry name" value="Chemokine_IL8-like_dom"/>
</dbReference>
<feature type="chain" id="PRO_5003288426" evidence="2">
    <location>
        <begin position="27"/>
        <end position="99"/>
    </location>
</feature>
<proteinExistence type="evidence at transcript level"/>
<dbReference type="Gene3D" id="2.40.50.40">
    <property type="match status" value="1"/>
</dbReference>
<dbReference type="GO" id="GO:0005615">
    <property type="term" value="C:extracellular space"/>
    <property type="evidence" value="ECO:0007669"/>
    <property type="project" value="UniProtKB-KW"/>
</dbReference>
<dbReference type="Pfam" id="PF00048">
    <property type="entry name" value="IL8"/>
    <property type="match status" value="1"/>
</dbReference>
<dbReference type="GO" id="GO:0008009">
    <property type="term" value="F:chemokine activity"/>
    <property type="evidence" value="ECO:0007669"/>
    <property type="project" value="InterPro"/>
</dbReference>